<keyword evidence="3" id="KW-0564">Palmitate</keyword>
<dbReference type="InterPro" id="IPR018660">
    <property type="entry name" value="MliC"/>
</dbReference>
<dbReference type="SUPFAM" id="SSF141488">
    <property type="entry name" value="YdhA-like"/>
    <property type="match status" value="1"/>
</dbReference>
<name>A0A2X2H6A5_9GAMM</name>
<dbReference type="EMBL" id="JBFQXQ010000001">
    <property type="protein sequence ID" value="MEX3171910.1"/>
    <property type="molecule type" value="Genomic_DNA"/>
</dbReference>
<dbReference type="PROSITE" id="PS51257">
    <property type="entry name" value="PROKAR_LIPOPROTEIN"/>
    <property type="match status" value="1"/>
</dbReference>
<keyword evidence="1" id="KW-0732">Signal</keyword>
<organism evidence="7 8">
    <name type="scientific">Serratia quinivorans</name>
    <dbReference type="NCBI Taxonomy" id="137545"/>
    <lineage>
        <taxon>Bacteria</taxon>
        <taxon>Pseudomonadati</taxon>
        <taxon>Pseudomonadota</taxon>
        <taxon>Gammaproteobacteria</taxon>
        <taxon>Enterobacterales</taxon>
        <taxon>Yersiniaceae</taxon>
        <taxon>Serratia</taxon>
    </lineage>
</organism>
<evidence type="ECO:0000259" key="5">
    <source>
        <dbReference type="Pfam" id="PF09864"/>
    </source>
</evidence>
<keyword evidence="9" id="KW-1185">Reference proteome</keyword>
<dbReference type="Proteomes" id="UP000255529">
    <property type="component" value="Unassembled WGS sequence"/>
</dbReference>
<evidence type="ECO:0000256" key="2">
    <source>
        <dbReference type="ARBA" id="ARBA00023136"/>
    </source>
</evidence>
<accession>A0A2X2H6A5</accession>
<dbReference type="Gene3D" id="2.40.128.200">
    <property type="match status" value="1"/>
</dbReference>
<evidence type="ECO:0000313" key="9">
    <source>
        <dbReference type="Proteomes" id="UP001558101"/>
    </source>
</evidence>
<gene>
    <name evidence="7" type="primary">mliC</name>
    <name evidence="6" type="ORF">AB4M04_07430</name>
    <name evidence="7" type="ORF">NCTC11544_05552</name>
</gene>
<dbReference type="GeneID" id="74950545"/>
<keyword evidence="4" id="KW-0449">Lipoprotein</keyword>
<evidence type="ECO:0000313" key="6">
    <source>
        <dbReference type="EMBL" id="MEX3171910.1"/>
    </source>
</evidence>
<dbReference type="InterPro" id="IPR036328">
    <property type="entry name" value="MliC_sf"/>
</dbReference>
<evidence type="ECO:0000256" key="3">
    <source>
        <dbReference type="ARBA" id="ARBA00023139"/>
    </source>
</evidence>
<dbReference type="Proteomes" id="UP001558101">
    <property type="component" value="Unassembled WGS sequence"/>
</dbReference>
<protein>
    <submittedName>
        <fullName evidence="7">Membrane-bound lysozyme inhibitor of C-type lysozyme</fullName>
    </submittedName>
    <submittedName>
        <fullName evidence="6">MliC family protein</fullName>
    </submittedName>
</protein>
<feature type="domain" description="C-type lysozyme inhibitor" evidence="5">
    <location>
        <begin position="29"/>
        <end position="92"/>
    </location>
</feature>
<dbReference type="EMBL" id="UGYN01000002">
    <property type="protein sequence ID" value="SUI92369.1"/>
    <property type="molecule type" value="Genomic_DNA"/>
</dbReference>
<dbReference type="Pfam" id="PF09864">
    <property type="entry name" value="MliC"/>
    <property type="match status" value="1"/>
</dbReference>
<dbReference type="RefSeq" id="WP_017892676.1">
    <property type="nucleotide sequence ID" value="NZ_CAMIRF010000001.1"/>
</dbReference>
<evidence type="ECO:0000313" key="7">
    <source>
        <dbReference type="EMBL" id="SUI92369.1"/>
    </source>
</evidence>
<reference evidence="6 9" key="2">
    <citation type="submission" date="2024-07" db="EMBL/GenBank/DDBJ databases">
        <title>Genomes of novel Serratia strains from suburban soil.</title>
        <authorList>
            <person name="Markert E.X."/>
            <person name="Severe K."/>
            <person name="Severe L."/>
            <person name="Twing K.I."/>
            <person name="Ward L.M."/>
        </authorList>
    </citation>
    <scope>NUCLEOTIDE SEQUENCE [LARGE SCALE GENOMIC DNA]</scope>
    <source>
        <strain evidence="6 9">3C-UT</strain>
    </source>
</reference>
<evidence type="ECO:0000313" key="8">
    <source>
        <dbReference type="Proteomes" id="UP000255529"/>
    </source>
</evidence>
<sequence>MKKIIIAAGTLVLAGCSYVLPQNSQTLHYQCGTTPLTVSLDGKESTVSLLMDGEQLKLKQVLAMSGAKYSDDKYTFWSKGQNAYLERNGKVIMSDCTLTN</sequence>
<proteinExistence type="predicted"/>
<dbReference type="AlphaFoldDB" id="A0A2X2H6A5"/>
<evidence type="ECO:0000256" key="1">
    <source>
        <dbReference type="ARBA" id="ARBA00022729"/>
    </source>
</evidence>
<evidence type="ECO:0000256" key="4">
    <source>
        <dbReference type="ARBA" id="ARBA00023288"/>
    </source>
</evidence>
<keyword evidence="2" id="KW-0472">Membrane</keyword>
<reference evidence="7 8" key="1">
    <citation type="submission" date="2018-06" db="EMBL/GenBank/DDBJ databases">
        <authorList>
            <consortium name="Pathogen Informatics"/>
            <person name="Doyle S."/>
        </authorList>
    </citation>
    <scope>NUCLEOTIDE SEQUENCE [LARGE SCALE GENOMIC DNA]</scope>
    <source>
        <strain evidence="7 8">NCTC11544</strain>
    </source>
</reference>